<sequence length="615" mass="65989">MWQKIIFAISLFYVFFHIYTAAFGVVSGVGQKALHIGIVMVIYYLREFVKIDRKMPARLWDILCCVGVIASIAYLIRIDATYALRAGITYTSDIIFGIILIVTLLDCTRRIVGNSLCIVISAFILYAFVGQYLPSFLKYSGMSLKRFINVMYLGTDGIFGTALYSSAAFIVLFIILGAVMQETGVGAFFTDLATLGFGKYCGGPAKVAVVASGFFGSISGSAIANVISTGTFTIPMMKEVGFDNEYAGAVEAAASTGGQFMPPVMGATAFLIAEILNISYYEIVKAAAIPAILYYVGILLTVHLNAKKNGLKGIPPEKMPDKKAVLSKVYLALPLIALLIMMGYFRMTVSRAGLYTIAMTLILVELSPDTRINYQSFRRIIDGSVNGVLPVAVACAAVGIITGVVMATGIAFRLSGILLELSQGITWVLLVLTMVASLIMGMGMPTTAAYMVLVVLVVPALVDLGVQPLAAHLFVLYFGVISNITPPVALAAYAAAGLSKGNPNKTGFVAFRLAISGFVLPFMFVYNNVLLMQGGMFEVIRAFLSALLGVYCLSCTVEKYFVKWKASIPETLILLGTSILLIHPGVITDLIGIAIIAVLYVAHTAFSRRKAAGVN</sequence>
<accession>A0ABR7NJG8</accession>
<comment type="caution">
    <text evidence="3">The sequence shown here is derived from an EMBL/GenBank/DDBJ whole genome shotgun (WGS) entry which is preliminary data.</text>
</comment>
<feature type="transmembrane region" description="Helical" evidence="1">
    <location>
        <begin position="539"/>
        <end position="561"/>
    </location>
</feature>
<feature type="transmembrane region" description="Helical" evidence="1">
    <location>
        <begin position="157"/>
        <end position="179"/>
    </location>
</feature>
<keyword evidence="1" id="KW-1133">Transmembrane helix</keyword>
<feature type="transmembrane region" description="Helical" evidence="1">
    <location>
        <begin position="424"/>
        <end position="442"/>
    </location>
</feature>
<dbReference type="InterPro" id="IPR011853">
    <property type="entry name" value="TRAP_DctM-Dct_fused"/>
</dbReference>
<dbReference type="NCBIfam" id="TIGR02123">
    <property type="entry name" value="TRAP_fused"/>
    <property type="match status" value="1"/>
</dbReference>
<dbReference type="EMBL" id="JACRTB010000012">
    <property type="protein sequence ID" value="MBC8576548.1"/>
    <property type="molecule type" value="Genomic_DNA"/>
</dbReference>
<reference evidence="3 4" key="1">
    <citation type="submission" date="2020-08" db="EMBL/GenBank/DDBJ databases">
        <title>Genome public.</title>
        <authorList>
            <person name="Liu C."/>
            <person name="Sun Q."/>
        </authorList>
    </citation>
    <scope>NUCLEOTIDE SEQUENCE [LARGE SCALE GENOMIC DNA]</scope>
    <source>
        <strain evidence="3 4">BX1</strain>
    </source>
</reference>
<evidence type="ECO:0000313" key="4">
    <source>
        <dbReference type="Proteomes" id="UP000658131"/>
    </source>
</evidence>
<organism evidence="3 4">
    <name type="scientific">Yanshouia hominis</name>
    <dbReference type="NCBI Taxonomy" id="2763673"/>
    <lineage>
        <taxon>Bacteria</taxon>
        <taxon>Bacillati</taxon>
        <taxon>Bacillota</taxon>
        <taxon>Clostridia</taxon>
        <taxon>Eubacteriales</taxon>
        <taxon>Oscillospiraceae</taxon>
        <taxon>Yanshouia</taxon>
    </lineage>
</organism>
<feature type="transmembrane region" description="Helical" evidence="1">
    <location>
        <begin position="5"/>
        <end position="23"/>
    </location>
</feature>
<feature type="transmembrane region" description="Helical" evidence="1">
    <location>
        <begin position="388"/>
        <end position="412"/>
    </location>
</feature>
<proteinExistence type="predicted"/>
<evidence type="ECO:0000313" key="3">
    <source>
        <dbReference type="EMBL" id="MBC8576548.1"/>
    </source>
</evidence>
<feature type="transmembrane region" description="Helical" evidence="1">
    <location>
        <begin position="116"/>
        <end position="137"/>
    </location>
</feature>
<dbReference type="PANTHER" id="PTHR43849:SF2">
    <property type="entry name" value="BLL3936 PROTEIN"/>
    <property type="match status" value="1"/>
</dbReference>
<keyword evidence="4" id="KW-1185">Reference proteome</keyword>
<feature type="transmembrane region" description="Helical" evidence="1">
    <location>
        <begin position="508"/>
        <end position="527"/>
    </location>
</feature>
<dbReference type="Pfam" id="PF06808">
    <property type="entry name" value="DctM"/>
    <property type="match status" value="1"/>
</dbReference>
<keyword evidence="1" id="KW-0472">Membrane</keyword>
<name>A0ABR7NJG8_9FIRM</name>
<feature type="transmembrane region" description="Helical" evidence="1">
    <location>
        <begin position="473"/>
        <end position="496"/>
    </location>
</feature>
<evidence type="ECO:0000256" key="1">
    <source>
        <dbReference type="SAM" id="Phobius"/>
    </source>
</evidence>
<feature type="transmembrane region" description="Helical" evidence="1">
    <location>
        <begin position="324"/>
        <end position="345"/>
    </location>
</feature>
<feature type="transmembrane region" description="Helical" evidence="1">
    <location>
        <begin position="283"/>
        <end position="304"/>
    </location>
</feature>
<protein>
    <submittedName>
        <fullName evidence="3">TRAP transporter fused permease subunit</fullName>
    </submittedName>
</protein>
<feature type="transmembrane region" description="Helical" evidence="1">
    <location>
        <begin position="82"/>
        <end position="104"/>
    </location>
</feature>
<feature type="domain" description="TRAP C4-dicarboxylate transport system permease DctM subunit" evidence="2">
    <location>
        <begin position="101"/>
        <end position="534"/>
    </location>
</feature>
<feature type="transmembrane region" description="Helical" evidence="1">
    <location>
        <begin position="57"/>
        <end position="76"/>
    </location>
</feature>
<dbReference type="InterPro" id="IPR010656">
    <property type="entry name" value="DctM"/>
</dbReference>
<evidence type="ECO:0000259" key="2">
    <source>
        <dbReference type="Pfam" id="PF06808"/>
    </source>
</evidence>
<dbReference type="PANTHER" id="PTHR43849">
    <property type="entry name" value="BLL3936 PROTEIN"/>
    <property type="match status" value="1"/>
</dbReference>
<gene>
    <name evidence="3" type="ORF">H8717_09045</name>
</gene>
<dbReference type="Proteomes" id="UP000658131">
    <property type="component" value="Unassembled WGS sequence"/>
</dbReference>
<feature type="transmembrane region" description="Helical" evidence="1">
    <location>
        <begin position="573"/>
        <end position="602"/>
    </location>
</feature>
<keyword evidence="1" id="KW-0812">Transmembrane</keyword>
<feature type="transmembrane region" description="Helical" evidence="1">
    <location>
        <begin position="29"/>
        <end position="45"/>
    </location>
</feature>